<dbReference type="Proteomes" id="UP001285352">
    <property type="component" value="Unassembled WGS sequence"/>
</dbReference>
<evidence type="ECO:0000313" key="2">
    <source>
        <dbReference type="EMBL" id="MDX8143285.1"/>
    </source>
</evidence>
<accession>A0ABU4UX79</accession>
<dbReference type="RefSeq" id="WP_319975550.1">
    <property type="nucleotide sequence ID" value="NZ_JAXAVU010000007.1"/>
</dbReference>
<proteinExistence type="predicted"/>
<reference evidence="2 3" key="2">
    <citation type="submission" date="2023-11" db="EMBL/GenBank/DDBJ databases">
        <authorList>
            <person name="Lara A.C."/>
            <person name="Chronakova A."/>
        </authorList>
    </citation>
    <scope>NUCLEOTIDE SEQUENCE [LARGE SCALE GENOMIC DNA]</scope>
    <source>
        <strain evidence="2 3">BCCO 10_0061</strain>
    </source>
</reference>
<dbReference type="EMBL" id="JAXAVU010000007">
    <property type="protein sequence ID" value="MDX8143285.1"/>
    <property type="molecule type" value="Genomic_DNA"/>
</dbReference>
<feature type="domain" description="TadE-like" evidence="1">
    <location>
        <begin position="21"/>
        <end position="61"/>
    </location>
</feature>
<evidence type="ECO:0000259" key="1">
    <source>
        <dbReference type="Pfam" id="PF07811"/>
    </source>
</evidence>
<sequence length="146" mass="15271">MRSAWMYARRGLHRLRADQCGAGTVELVIAMPLLLLLLLLGAQFALYMHATHIAQAAAAQALSTTRVSGGSTAAGYTKGQQILSQLGSGPLREASMEIQRGPTRASVTVTGTVIALIPLTTFSVQAEAVGPVEKFIPPTGDEVSAP</sequence>
<protein>
    <submittedName>
        <fullName evidence="2">TadE/TadG family type IV pilus assembly protein</fullName>
    </submittedName>
</protein>
<dbReference type="InterPro" id="IPR012495">
    <property type="entry name" value="TadE-like_dom"/>
</dbReference>
<name>A0ABU4UX79_9PSEU</name>
<organism evidence="2 3">
    <name type="scientific">Lentzea sokolovensis</name>
    <dbReference type="NCBI Taxonomy" id="3095429"/>
    <lineage>
        <taxon>Bacteria</taxon>
        <taxon>Bacillati</taxon>
        <taxon>Actinomycetota</taxon>
        <taxon>Actinomycetes</taxon>
        <taxon>Pseudonocardiales</taxon>
        <taxon>Pseudonocardiaceae</taxon>
        <taxon>Lentzea</taxon>
    </lineage>
</organism>
<evidence type="ECO:0000313" key="3">
    <source>
        <dbReference type="Proteomes" id="UP001285352"/>
    </source>
</evidence>
<comment type="caution">
    <text evidence="2">The sequence shown here is derived from an EMBL/GenBank/DDBJ whole genome shotgun (WGS) entry which is preliminary data.</text>
</comment>
<reference evidence="2 3" key="1">
    <citation type="submission" date="2023-11" db="EMBL/GenBank/DDBJ databases">
        <title>Lentzea sokolovensis, sp. nov., Lentzea kristufkii, sp. nov., and Lentzea miocenensis, sp. nov., rare actinobacteria from Sokolov Coal Basin, Miocene lacustrine sediment, Czech Republic.</title>
        <authorList>
            <person name="Lara A."/>
            <person name="Kotroba L."/>
            <person name="Nouioui I."/>
            <person name="Neumann-Schaal M."/>
            <person name="Mast Y."/>
            <person name="Chronakova A."/>
        </authorList>
    </citation>
    <scope>NUCLEOTIDE SEQUENCE [LARGE SCALE GENOMIC DNA]</scope>
    <source>
        <strain evidence="2 3">BCCO 10_0061</strain>
    </source>
</reference>
<keyword evidence="3" id="KW-1185">Reference proteome</keyword>
<gene>
    <name evidence="2" type="ORF">SK854_14245</name>
</gene>
<dbReference type="Pfam" id="PF07811">
    <property type="entry name" value="TadE"/>
    <property type="match status" value="1"/>
</dbReference>